<dbReference type="InterPro" id="IPR056546">
    <property type="entry name" value="MreB_MamK-like"/>
</dbReference>
<dbReference type="PRINTS" id="PR01652">
    <property type="entry name" value="SHAPEPROTEIN"/>
</dbReference>
<dbReference type="InterPro" id="IPR043129">
    <property type="entry name" value="ATPase_NBD"/>
</dbReference>
<evidence type="ECO:0000256" key="3">
    <source>
        <dbReference type="ARBA" id="ARBA00022840"/>
    </source>
</evidence>
<dbReference type="GO" id="GO:0005524">
    <property type="term" value="F:ATP binding"/>
    <property type="evidence" value="ECO:0007669"/>
    <property type="project" value="UniProtKB-KW"/>
</dbReference>
<dbReference type="InterPro" id="IPR004753">
    <property type="entry name" value="MreB"/>
</dbReference>
<dbReference type="NCBIfam" id="NF010539">
    <property type="entry name" value="PRK13927.1"/>
    <property type="match status" value="1"/>
</dbReference>
<comment type="subunit">
    <text evidence="6">Forms polymers.</text>
</comment>
<comment type="function">
    <text evidence="6">Forms membrane-associated dynamic filaments that are essential for cell shape determination. Acts by regulating cell wall synthesis and cell elongation, and thus cell shape. A feedback loop between cell geometry and MreB localization may maintain elongated cell shape by targeting cell wall growth to regions of negative cell wall curvature.</text>
</comment>
<dbReference type="GO" id="GO:0008360">
    <property type="term" value="P:regulation of cell shape"/>
    <property type="evidence" value="ECO:0007669"/>
    <property type="project" value="UniProtKB-UniRule"/>
</dbReference>
<evidence type="ECO:0000256" key="4">
    <source>
        <dbReference type="ARBA" id="ARBA00022960"/>
    </source>
</evidence>
<dbReference type="GO" id="GO:0000902">
    <property type="term" value="P:cell morphogenesis"/>
    <property type="evidence" value="ECO:0007669"/>
    <property type="project" value="InterPro"/>
</dbReference>
<comment type="subcellular location">
    <subcellularLocation>
        <location evidence="6">Cytoplasm</location>
    </subcellularLocation>
    <text evidence="6">Membrane-associated.</text>
</comment>
<keyword evidence="2 6" id="KW-0547">Nucleotide-binding</keyword>
<dbReference type="GO" id="GO:0005737">
    <property type="term" value="C:cytoplasm"/>
    <property type="evidence" value="ECO:0007669"/>
    <property type="project" value="UniProtKB-SubCell"/>
</dbReference>
<dbReference type="PANTHER" id="PTHR42749:SF1">
    <property type="entry name" value="CELL SHAPE-DETERMINING PROTEIN MREB"/>
    <property type="match status" value="1"/>
</dbReference>
<name>A0A6G7PVI8_9BACT</name>
<keyword evidence="8" id="KW-1185">Reference proteome</keyword>
<keyword evidence="4 6" id="KW-0133">Cell shape</keyword>
<evidence type="ECO:0000313" key="7">
    <source>
        <dbReference type="EMBL" id="QIJ71531.1"/>
    </source>
</evidence>
<organism evidence="7 8">
    <name type="scientific">Thermosulfuriphilus ammonigenes</name>
    <dbReference type="NCBI Taxonomy" id="1936021"/>
    <lineage>
        <taxon>Bacteria</taxon>
        <taxon>Pseudomonadati</taxon>
        <taxon>Thermodesulfobacteriota</taxon>
        <taxon>Thermodesulfobacteria</taxon>
        <taxon>Thermodesulfobacteriales</taxon>
        <taxon>Thermodesulfobacteriaceae</taxon>
        <taxon>Thermosulfuriphilus</taxon>
    </lineage>
</organism>
<dbReference type="Pfam" id="PF06723">
    <property type="entry name" value="MreB_Mbl"/>
    <property type="match status" value="1"/>
</dbReference>
<dbReference type="EMBL" id="CP048877">
    <property type="protein sequence ID" value="QIJ71531.1"/>
    <property type="molecule type" value="Genomic_DNA"/>
</dbReference>
<protein>
    <recommendedName>
        <fullName evidence="6">Cell shape-determining protein MreB</fullName>
    </recommendedName>
</protein>
<proteinExistence type="inferred from homology"/>
<accession>A0A6G7PVI8</accession>
<dbReference type="RefSeq" id="WP_166031750.1">
    <property type="nucleotide sequence ID" value="NZ_CP048877.1"/>
</dbReference>
<sequence>MFGLFRKGIALDLGTVNTTIWDAKEGLLLKEPSLVARHHESGEVLAVGQKARKFWGKTPPDIEVIKPLKEGAVADFEACRAMIEEFLEKAREAGGRLRRVLVVASMCLRPVEKKALSQVVEEAGAGRALVVEEPLAAAVGAGLDIFARRSQMILCLGGGTTQLAVFSAGEIIFEDCVRVAGNSLTENVINYLWRKYRLLVGEPTAEELKIRLAAATPQNEPLLETISGKDSSGIPKTAEVTEEDIREAIRHGLEDIALTVENAFSEMPAGFAREAKEAGIILTGGGALIRGIKEFLEDRIKTPVAVAAEPLEAPARGGALILEKTKPYREFIYR</sequence>
<dbReference type="Proteomes" id="UP000502179">
    <property type="component" value="Chromosome"/>
</dbReference>
<comment type="caution">
    <text evidence="6">Lacks conserved residue(s) required for the propagation of feature annotation.</text>
</comment>
<dbReference type="PANTHER" id="PTHR42749">
    <property type="entry name" value="CELL SHAPE-DETERMINING PROTEIN MREB"/>
    <property type="match status" value="1"/>
</dbReference>
<reference evidence="7 8" key="1">
    <citation type="submission" date="2020-02" db="EMBL/GenBank/DDBJ databases">
        <title>Genome analysis of Thermosulfuriphilus ammonigenes ST65T, an anaerobic thermophilic chemolithoautotrophic bacterium isolated from a deep-sea hydrothermal vent.</title>
        <authorList>
            <person name="Slobodkina G."/>
            <person name="Allioux M."/>
            <person name="Merkel A."/>
            <person name="Alain K."/>
            <person name="Jebbar M."/>
            <person name="Slobodkin A."/>
        </authorList>
    </citation>
    <scope>NUCLEOTIDE SEQUENCE [LARGE SCALE GENOMIC DNA]</scope>
    <source>
        <strain evidence="7 8">ST65</strain>
    </source>
</reference>
<gene>
    <name evidence="6" type="primary">mreB</name>
    <name evidence="7" type="ORF">G4V39_04215</name>
</gene>
<keyword evidence="3 6" id="KW-0067">ATP-binding</keyword>
<feature type="binding site" evidence="6">
    <location>
        <begin position="158"/>
        <end position="160"/>
    </location>
    <ligand>
        <name>ATP</name>
        <dbReference type="ChEBI" id="CHEBI:30616"/>
    </ligand>
</feature>
<evidence type="ECO:0000256" key="1">
    <source>
        <dbReference type="ARBA" id="ARBA00022490"/>
    </source>
</evidence>
<comment type="similarity">
    <text evidence="5 6">Belongs to the FtsA/MreB family.</text>
</comment>
<dbReference type="SUPFAM" id="SSF53067">
    <property type="entry name" value="Actin-like ATPase domain"/>
    <property type="match status" value="2"/>
</dbReference>
<evidence type="ECO:0000256" key="2">
    <source>
        <dbReference type="ARBA" id="ARBA00022741"/>
    </source>
</evidence>
<keyword evidence="1 6" id="KW-0963">Cytoplasm</keyword>
<feature type="binding site" evidence="6">
    <location>
        <begin position="285"/>
        <end position="288"/>
    </location>
    <ligand>
        <name>ATP</name>
        <dbReference type="ChEBI" id="CHEBI:30616"/>
    </ligand>
</feature>
<dbReference type="Gene3D" id="3.30.420.40">
    <property type="match status" value="2"/>
</dbReference>
<dbReference type="AlphaFoldDB" id="A0A6G7PVI8"/>
<dbReference type="KEGG" id="tav:G4V39_04215"/>
<evidence type="ECO:0000256" key="5">
    <source>
        <dbReference type="ARBA" id="ARBA00023458"/>
    </source>
</evidence>
<dbReference type="HAMAP" id="MF_02207">
    <property type="entry name" value="MreB"/>
    <property type="match status" value="1"/>
</dbReference>
<evidence type="ECO:0000256" key="6">
    <source>
        <dbReference type="HAMAP-Rule" id="MF_02207"/>
    </source>
</evidence>
<evidence type="ECO:0000313" key="8">
    <source>
        <dbReference type="Proteomes" id="UP000502179"/>
    </source>
</evidence>
<feature type="binding site" evidence="6">
    <location>
        <begin position="206"/>
        <end position="209"/>
    </location>
    <ligand>
        <name>ATP</name>
        <dbReference type="ChEBI" id="CHEBI:30616"/>
    </ligand>
</feature>